<dbReference type="AlphaFoldDB" id="A0A815ZHZ7"/>
<dbReference type="InterPro" id="IPR027417">
    <property type="entry name" value="P-loop_NTPase"/>
</dbReference>
<dbReference type="SUPFAM" id="SSF52540">
    <property type="entry name" value="P-loop containing nucleoside triphosphate hydrolases"/>
    <property type="match status" value="1"/>
</dbReference>
<dbReference type="PANTHER" id="PTHR45964">
    <property type="entry name" value="WSCD FAMILY MEMBER CG9164"/>
    <property type="match status" value="1"/>
</dbReference>
<keyword evidence="2" id="KW-0472">Membrane</keyword>
<feature type="domain" description="Sulfotransferase" evidence="3">
    <location>
        <begin position="113"/>
        <end position="275"/>
    </location>
</feature>
<dbReference type="PANTHER" id="PTHR45964:SF5">
    <property type="entry name" value="WSCD FAMILY MEMBER CG9164"/>
    <property type="match status" value="1"/>
</dbReference>
<keyword evidence="2" id="KW-0812">Transmembrane</keyword>
<feature type="transmembrane region" description="Helical" evidence="2">
    <location>
        <begin position="12"/>
        <end position="29"/>
    </location>
</feature>
<dbReference type="InterPro" id="IPR000863">
    <property type="entry name" value="Sulfotransferase_dom"/>
</dbReference>
<evidence type="ECO:0000313" key="4">
    <source>
        <dbReference type="EMBL" id="CAF1584884.1"/>
    </source>
</evidence>
<sequence length="380" mass="45292">MYTLSRKCKLILSYACLFSTVFIIINRFLQHVETCCNNNDLNSRNQSQYLHRRSSNDSSSLTKIYSYDVVHDKDQFQLRAMLIDYIKTNQTNVVCVSDTVGLHPYHSQIKRTALISFPRSGNTWLRNLIEKSTGYSTSSVYCDKYLVKTLHAECNRVNLFLIKTHLLKLRSLALLEPQRFRYDQFIFLVRNPFDAILSFHQFELMKTHVNKLDHLDRDDSNSTNKMYIKRIQLMVSLYARLCDEYQKLQRSHILVRYEDLKTSPEIILKHIKRFLVPFIIEQKGDKPVEFLYYHDNPRRYSSYEKENDIALENEKILCAIADDLLNRDYVYQSYKYDPFHSMKYFSNTTIKLIITKLSKYLCYFHYDTLLRKHNLNISCQ</sequence>
<protein>
    <recommendedName>
        <fullName evidence="3">Sulfotransferase domain-containing protein</fullName>
    </recommendedName>
</protein>
<accession>A0A815ZHZ7</accession>
<keyword evidence="5" id="KW-1185">Reference proteome</keyword>
<gene>
    <name evidence="4" type="ORF">XAT740_LOCUS45916</name>
</gene>
<dbReference type="GO" id="GO:0008146">
    <property type="term" value="F:sulfotransferase activity"/>
    <property type="evidence" value="ECO:0007669"/>
    <property type="project" value="InterPro"/>
</dbReference>
<dbReference type="Proteomes" id="UP000663828">
    <property type="component" value="Unassembled WGS sequence"/>
</dbReference>
<comment type="similarity">
    <text evidence="1">Belongs to the WSCD family.</text>
</comment>
<name>A0A815ZHZ7_ADIRI</name>
<keyword evidence="2" id="KW-1133">Transmembrane helix</keyword>
<evidence type="ECO:0000256" key="1">
    <source>
        <dbReference type="ARBA" id="ARBA00010236"/>
    </source>
</evidence>
<proteinExistence type="inferred from homology"/>
<evidence type="ECO:0000256" key="2">
    <source>
        <dbReference type="SAM" id="Phobius"/>
    </source>
</evidence>
<comment type="caution">
    <text evidence="4">The sequence shown here is derived from an EMBL/GenBank/DDBJ whole genome shotgun (WGS) entry which is preliminary data.</text>
</comment>
<reference evidence="4" key="1">
    <citation type="submission" date="2021-02" db="EMBL/GenBank/DDBJ databases">
        <authorList>
            <person name="Nowell W R."/>
        </authorList>
    </citation>
    <scope>NUCLEOTIDE SEQUENCE</scope>
</reference>
<dbReference type="Pfam" id="PF00685">
    <property type="entry name" value="Sulfotransfer_1"/>
    <property type="match status" value="1"/>
</dbReference>
<organism evidence="4 5">
    <name type="scientific">Adineta ricciae</name>
    <name type="common">Rotifer</name>
    <dbReference type="NCBI Taxonomy" id="249248"/>
    <lineage>
        <taxon>Eukaryota</taxon>
        <taxon>Metazoa</taxon>
        <taxon>Spiralia</taxon>
        <taxon>Gnathifera</taxon>
        <taxon>Rotifera</taxon>
        <taxon>Eurotatoria</taxon>
        <taxon>Bdelloidea</taxon>
        <taxon>Adinetida</taxon>
        <taxon>Adinetidae</taxon>
        <taxon>Adineta</taxon>
    </lineage>
</organism>
<evidence type="ECO:0000259" key="3">
    <source>
        <dbReference type="Pfam" id="PF00685"/>
    </source>
</evidence>
<dbReference type="Gene3D" id="3.40.50.300">
    <property type="entry name" value="P-loop containing nucleotide triphosphate hydrolases"/>
    <property type="match status" value="1"/>
</dbReference>
<evidence type="ECO:0000313" key="5">
    <source>
        <dbReference type="Proteomes" id="UP000663828"/>
    </source>
</evidence>
<dbReference type="EMBL" id="CAJNOR010006074">
    <property type="protein sequence ID" value="CAF1584884.1"/>
    <property type="molecule type" value="Genomic_DNA"/>
</dbReference>
<dbReference type="InterPro" id="IPR051589">
    <property type="entry name" value="Sialate-O-sulfotransferase"/>
</dbReference>